<dbReference type="SUPFAM" id="SSF56784">
    <property type="entry name" value="HAD-like"/>
    <property type="match status" value="1"/>
</dbReference>
<dbReference type="NCBIfam" id="TIGR01549">
    <property type="entry name" value="HAD-SF-IA-v1"/>
    <property type="match status" value="1"/>
</dbReference>
<keyword evidence="2" id="KW-1185">Reference proteome</keyword>
<dbReference type="InterPro" id="IPR023198">
    <property type="entry name" value="PGP-like_dom2"/>
</dbReference>
<dbReference type="Proteomes" id="UP001235840">
    <property type="component" value="Unassembled WGS sequence"/>
</dbReference>
<dbReference type="SFLD" id="SFLDG01129">
    <property type="entry name" value="C1.5:_HAD__Beta-PGM__Phosphata"/>
    <property type="match status" value="1"/>
</dbReference>
<organism evidence="1 2">
    <name type="scientific">Caldalkalibacillus horti</name>
    <dbReference type="NCBI Taxonomy" id="77523"/>
    <lineage>
        <taxon>Bacteria</taxon>
        <taxon>Bacillati</taxon>
        <taxon>Bacillota</taxon>
        <taxon>Bacilli</taxon>
        <taxon>Bacillales</taxon>
        <taxon>Bacillaceae</taxon>
        <taxon>Caldalkalibacillus</taxon>
    </lineage>
</organism>
<dbReference type="InterPro" id="IPR006439">
    <property type="entry name" value="HAD-SF_hydro_IA"/>
</dbReference>
<dbReference type="SFLD" id="SFLDS00003">
    <property type="entry name" value="Haloacid_Dehalogenase"/>
    <property type="match status" value="1"/>
</dbReference>
<dbReference type="Pfam" id="PF00702">
    <property type="entry name" value="Hydrolase"/>
    <property type="match status" value="1"/>
</dbReference>
<dbReference type="Gene3D" id="1.10.150.240">
    <property type="entry name" value="Putative phosphatase, domain 2"/>
    <property type="match status" value="1"/>
</dbReference>
<dbReference type="InterPro" id="IPR036412">
    <property type="entry name" value="HAD-like_sf"/>
</dbReference>
<evidence type="ECO:0000313" key="1">
    <source>
        <dbReference type="EMBL" id="MDQ0167792.1"/>
    </source>
</evidence>
<keyword evidence="1" id="KW-0378">Hydrolase</keyword>
<sequence>MYWESIFFDLDNTLYSHEYAFERAIQDCYQELVEEWDAEGLTVPYVPMEDWFDVFKFYSDYFWKDYETKKLTQVKYRRKRYVSTMDHFQLPCSLEEADRFHEKYYEQATQYVQPYPGLYPLLEYLKSKSVRLGVITNGKTDVQIAKYKKLKLYRYIPRERFIVSQQVKLEKPDPAIFQLALERLNPNKALFIGDTWEHDVVGALEAGWGAIYLNTQGRPRTTQHQPNAEFSQFIQLNSFFLQ</sequence>
<dbReference type="InterPro" id="IPR023214">
    <property type="entry name" value="HAD_sf"/>
</dbReference>
<dbReference type="RefSeq" id="WP_307396994.1">
    <property type="nucleotide sequence ID" value="NZ_BAAADK010000049.1"/>
</dbReference>
<gene>
    <name evidence="1" type="ORF">J2S11_003721</name>
</gene>
<proteinExistence type="predicted"/>
<dbReference type="Gene3D" id="3.40.50.1000">
    <property type="entry name" value="HAD superfamily/HAD-like"/>
    <property type="match status" value="1"/>
</dbReference>
<reference evidence="1 2" key="1">
    <citation type="submission" date="2023-07" db="EMBL/GenBank/DDBJ databases">
        <title>Genomic Encyclopedia of Type Strains, Phase IV (KMG-IV): sequencing the most valuable type-strain genomes for metagenomic binning, comparative biology and taxonomic classification.</title>
        <authorList>
            <person name="Goeker M."/>
        </authorList>
    </citation>
    <scope>NUCLEOTIDE SEQUENCE [LARGE SCALE GENOMIC DNA]</scope>
    <source>
        <strain evidence="1 2">DSM 12751</strain>
    </source>
</reference>
<name>A0ABT9W3Y7_9BACI</name>
<dbReference type="PANTHER" id="PTHR47478">
    <property type="match status" value="1"/>
</dbReference>
<evidence type="ECO:0000313" key="2">
    <source>
        <dbReference type="Proteomes" id="UP001235840"/>
    </source>
</evidence>
<protein>
    <submittedName>
        <fullName evidence="1">Hydrolase of the HAD superfamily</fullName>
    </submittedName>
</protein>
<dbReference type="NCBIfam" id="TIGR01509">
    <property type="entry name" value="HAD-SF-IA-v3"/>
    <property type="match status" value="1"/>
</dbReference>
<dbReference type="GO" id="GO:0016787">
    <property type="term" value="F:hydrolase activity"/>
    <property type="evidence" value="ECO:0007669"/>
    <property type="project" value="UniProtKB-KW"/>
</dbReference>
<dbReference type="PRINTS" id="PR00413">
    <property type="entry name" value="HADHALOGNASE"/>
</dbReference>
<accession>A0ABT9W3Y7</accession>
<comment type="caution">
    <text evidence="1">The sequence shown here is derived from an EMBL/GenBank/DDBJ whole genome shotgun (WGS) entry which is preliminary data.</text>
</comment>
<dbReference type="EMBL" id="JAUSTY010000020">
    <property type="protein sequence ID" value="MDQ0167792.1"/>
    <property type="molecule type" value="Genomic_DNA"/>
</dbReference>
<dbReference type="InterPro" id="IPR052550">
    <property type="entry name" value="Pyrimidine_5'-ntase_YjjG"/>
</dbReference>
<dbReference type="PANTHER" id="PTHR47478:SF1">
    <property type="entry name" value="PYRIMIDINE 5'-NUCLEOTIDASE YJJG"/>
    <property type="match status" value="1"/>
</dbReference>